<feature type="modified residue" description="N6-succinyllysine" evidence="17">
    <location>
        <position position="99"/>
    </location>
</feature>
<evidence type="ECO:0000256" key="4">
    <source>
        <dbReference type="ARBA" id="ARBA00013013"/>
    </source>
</evidence>
<evidence type="ECO:0000256" key="16">
    <source>
        <dbReference type="PIRSR" id="PIRSR604439-4"/>
    </source>
</evidence>
<feature type="binding site" evidence="13">
    <location>
        <position position="128"/>
    </location>
    <ligand>
        <name>D-threo-isocitrate</name>
        <dbReference type="ChEBI" id="CHEBI:15562"/>
    </ligand>
</feature>
<comment type="cofactor">
    <cofactor evidence="15">
        <name>Mg(2+)</name>
        <dbReference type="ChEBI" id="CHEBI:18420"/>
    </cofactor>
    <cofactor evidence="15">
        <name>Mn(2+)</name>
        <dbReference type="ChEBI" id="CHEBI:29035"/>
    </cofactor>
    <text evidence="15">Binds 1 Mg(2+) or Mn(2+) ion per subunit.</text>
</comment>
<comment type="similarity">
    <text evidence="2">Belongs to the isocitrate and isopropylmalate dehydrogenases family.</text>
</comment>
<dbReference type="PANTHER" id="PTHR43504:SF1">
    <property type="entry name" value="ISOCITRATE DEHYDROGENASE [NADP]"/>
    <property type="match status" value="1"/>
</dbReference>
<feature type="domain" description="Isopropylmalate dehydrogenase-like" evidence="18">
    <location>
        <begin position="29"/>
        <end position="428"/>
    </location>
</feature>
<feature type="binding site" evidence="13">
    <location>
        <position position="112"/>
    </location>
    <ligand>
        <name>D-threo-isocitrate</name>
        <dbReference type="ChEBI" id="CHEBI:15562"/>
    </ligand>
</feature>
<accession>A0A0P6YFL5</accession>
<evidence type="ECO:0000256" key="10">
    <source>
        <dbReference type="ARBA" id="ARBA00023211"/>
    </source>
</evidence>
<dbReference type="GO" id="GO:0004450">
    <property type="term" value="F:isocitrate dehydrogenase (NADP+) activity"/>
    <property type="evidence" value="ECO:0007669"/>
    <property type="project" value="UniProtKB-EC"/>
</dbReference>
<evidence type="ECO:0000256" key="5">
    <source>
        <dbReference type="ARBA" id="ARBA00022532"/>
    </source>
</evidence>
<protein>
    <recommendedName>
        <fullName evidence="4">isocitrate dehydrogenase (NADP(+))</fullName>
        <ecNumber evidence="4">1.1.1.42</ecNumber>
    </recommendedName>
    <alternativeName>
        <fullName evidence="11">NADP(+)-specific ICDH</fullName>
    </alternativeName>
    <alternativeName>
        <fullName evidence="12">Oxalosuccinate decarboxylase</fullName>
    </alternativeName>
</protein>
<dbReference type="EC" id="1.1.1.42" evidence="4"/>
<sequence length="449" mass="50279">MAYEYPSPPPHGEPITHADGRWQVPDRPILPFIEGDGSGPEIWRATRTVLDAAVEAAYGGRRQIQWYEVFAGQKAFWRFGVWLPEETLRAFETYKVGIKGPLATPIGEGVRSVTVALRRTLDLYVCQRPVRWLPGVPSPVRHPEKVNMVVFRENTEDLYAEIEFPAESEINQAFQAWLQAHYPEAYARLRFPASTAFSLKPISRHATERLVRAAIRWALANRRRSVTLVHKGNIMKMTEGAFRNWGYDLAEREFGDRVYTQRQWERTRLAYDEATANQERQAALEAGKLWVKEVITDAAFEIAITRPHEFDVLATPNLSGDYLSDALAALVGGLGIAPGANFNEETGVAIFEATHGTAPTLAGKDVVNPTSLILSGEMLLRYIGWHEAADRVIGALEKVIAARQLTQDLYHLTEGATLLKTSEFTRALVTAIYENFSADERSGLEEVDG</sequence>
<dbReference type="PANTHER" id="PTHR43504">
    <property type="entry name" value="ISOCITRATE DEHYDROGENASE [NADP]"/>
    <property type="match status" value="1"/>
</dbReference>
<organism evidence="19 20">
    <name type="scientific">Thermanaerothrix daxensis</name>
    <dbReference type="NCBI Taxonomy" id="869279"/>
    <lineage>
        <taxon>Bacteria</taxon>
        <taxon>Bacillati</taxon>
        <taxon>Chloroflexota</taxon>
        <taxon>Anaerolineae</taxon>
        <taxon>Anaerolineales</taxon>
        <taxon>Anaerolineaceae</taxon>
        <taxon>Thermanaerothrix</taxon>
    </lineage>
</organism>
<keyword evidence="7 15" id="KW-0460">Magnesium</keyword>
<dbReference type="EMBL" id="LGKO01000002">
    <property type="protein sequence ID" value="KPL83768.1"/>
    <property type="molecule type" value="Genomic_DNA"/>
</dbReference>
<evidence type="ECO:0000256" key="11">
    <source>
        <dbReference type="ARBA" id="ARBA00029990"/>
    </source>
</evidence>
<comment type="subunit">
    <text evidence="3">Homodimer.</text>
</comment>
<dbReference type="SUPFAM" id="SSF53659">
    <property type="entry name" value="Isocitrate/Isopropylmalate dehydrogenase-like"/>
    <property type="match status" value="1"/>
</dbReference>
<evidence type="ECO:0000256" key="2">
    <source>
        <dbReference type="ARBA" id="ARBA00007769"/>
    </source>
</evidence>
<evidence type="ECO:0000313" key="19">
    <source>
        <dbReference type="EMBL" id="KPL83768.1"/>
    </source>
</evidence>
<feature type="binding site" evidence="13">
    <location>
        <position position="152"/>
    </location>
    <ligand>
        <name>D-threo-isocitrate</name>
        <dbReference type="ChEBI" id="CHEBI:15562"/>
    </ligand>
</feature>
<feature type="binding site" evidence="15">
    <location>
        <position position="321"/>
    </location>
    <ligand>
        <name>Mg(2+)</name>
        <dbReference type="ChEBI" id="CHEBI:18420"/>
    </ligand>
</feature>
<evidence type="ECO:0000256" key="3">
    <source>
        <dbReference type="ARBA" id="ARBA00011738"/>
    </source>
</evidence>
<feature type="site" description="Critical for catalysis" evidence="16">
    <location>
        <position position="231"/>
    </location>
</feature>
<keyword evidence="6" id="KW-0479">Metal-binding</keyword>
<dbReference type="InterPro" id="IPR004439">
    <property type="entry name" value="Isocitrate_DH_NADP_dimer_prok"/>
</dbReference>
<reference evidence="19 20" key="1">
    <citation type="submission" date="2015-07" db="EMBL/GenBank/DDBJ databases">
        <title>Whole genome sequence of Thermanaerothrix daxensis DSM 23592.</title>
        <authorList>
            <person name="Hemp J."/>
            <person name="Ward L.M."/>
            <person name="Pace L.A."/>
            <person name="Fischer W.W."/>
        </authorList>
    </citation>
    <scope>NUCLEOTIDE SEQUENCE [LARGE SCALE GENOMIC DNA]</scope>
    <source>
        <strain evidence="19 20">GNS-1</strain>
    </source>
</reference>
<keyword evidence="5" id="KW-0816">Tricarboxylic acid cycle</keyword>
<evidence type="ECO:0000256" key="15">
    <source>
        <dbReference type="PIRSR" id="PIRSR604439-3"/>
    </source>
</evidence>
<evidence type="ECO:0000256" key="1">
    <source>
        <dbReference type="ARBA" id="ARBA00001936"/>
    </source>
</evidence>
<keyword evidence="20" id="KW-1185">Reference proteome</keyword>
<evidence type="ECO:0000256" key="6">
    <source>
        <dbReference type="ARBA" id="ARBA00022723"/>
    </source>
</evidence>
<evidence type="ECO:0000256" key="17">
    <source>
        <dbReference type="PIRSR" id="PIRSR604439-5"/>
    </source>
</evidence>
<dbReference type="Proteomes" id="UP000050544">
    <property type="component" value="Unassembled WGS sequence"/>
</dbReference>
<keyword evidence="10 15" id="KW-0464">Manganese</keyword>
<evidence type="ECO:0000313" key="20">
    <source>
        <dbReference type="Proteomes" id="UP000050544"/>
    </source>
</evidence>
<dbReference type="InterPro" id="IPR024084">
    <property type="entry name" value="IsoPropMal-DH-like_dom"/>
</dbReference>
<evidence type="ECO:0000256" key="14">
    <source>
        <dbReference type="PIRSR" id="PIRSR604439-2"/>
    </source>
</evidence>
<dbReference type="STRING" id="869279.SE15_00450"/>
<dbReference type="GO" id="GO:0046872">
    <property type="term" value="F:metal ion binding"/>
    <property type="evidence" value="ECO:0007669"/>
    <property type="project" value="UniProtKB-KW"/>
</dbReference>
<feature type="modified residue" description="Phosphoserine" evidence="17">
    <location>
        <position position="112"/>
    </location>
</feature>
<evidence type="ECO:0000256" key="8">
    <source>
        <dbReference type="ARBA" id="ARBA00022857"/>
    </source>
</evidence>
<feature type="binding site" evidence="14">
    <location>
        <position position="368"/>
    </location>
    <ligand>
        <name>NADP(+)</name>
        <dbReference type="ChEBI" id="CHEBI:58349"/>
    </ligand>
</feature>
<evidence type="ECO:0000256" key="7">
    <source>
        <dbReference type="ARBA" id="ARBA00022842"/>
    </source>
</evidence>
<dbReference type="RefSeq" id="WP_054521291.1">
    <property type="nucleotide sequence ID" value="NZ_LGKO01000002.1"/>
</dbReference>
<evidence type="ECO:0000256" key="9">
    <source>
        <dbReference type="ARBA" id="ARBA00023002"/>
    </source>
</evidence>
<dbReference type="NCBIfam" id="NF005425">
    <property type="entry name" value="PRK07006.1"/>
    <property type="match status" value="1"/>
</dbReference>
<comment type="cofactor">
    <cofactor evidence="1">
        <name>Mn(2+)</name>
        <dbReference type="ChEBI" id="CHEBI:29035"/>
    </cofactor>
</comment>
<name>A0A0P6YFL5_9CHLR</name>
<dbReference type="PATRIC" id="fig|869279.4.peg.87"/>
<evidence type="ECO:0000259" key="18">
    <source>
        <dbReference type="SMART" id="SM01329"/>
    </source>
</evidence>
<keyword evidence="8 14" id="KW-0521">NADP</keyword>
<feature type="binding site" evidence="13">
    <location>
        <position position="118"/>
    </location>
    <ligand>
        <name>D-threo-isocitrate</name>
        <dbReference type="ChEBI" id="CHEBI:15562"/>
    </ligand>
</feature>
<dbReference type="OrthoDB" id="9806254at2"/>
<evidence type="ECO:0000256" key="12">
    <source>
        <dbReference type="ARBA" id="ARBA00031098"/>
    </source>
</evidence>
<proteinExistence type="inferred from homology"/>
<dbReference type="Gene3D" id="3.40.718.10">
    <property type="entry name" value="Isopropylmalate Dehydrogenase"/>
    <property type="match status" value="1"/>
</dbReference>
<dbReference type="SMART" id="SM01329">
    <property type="entry name" value="Iso_dh"/>
    <property type="match status" value="1"/>
</dbReference>
<gene>
    <name evidence="19" type="ORF">SE15_00450</name>
</gene>
<dbReference type="AlphaFoldDB" id="A0A0P6YFL5"/>
<comment type="caution">
    <text evidence="19">The sequence shown here is derived from an EMBL/GenBank/DDBJ whole genome shotgun (WGS) entry which is preliminary data.</text>
</comment>
<keyword evidence="9 19" id="KW-0560">Oxidoreductase</keyword>
<evidence type="ECO:0000256" key="13">
    <source>
        <dbReference type="PIRSR" id="PIRSR604439-1"/>
    </source>
</evidence>
<dbReference type="Pfam" id="PF00180">
    <property type="entry name" value="Iso_dh"/>
    <property type="match status" value="1"/>
</dbReference>
<feature type="site" description="Critical for catalysis" evidence="16">
    <location>
        <position position="159"/>
    </location>
</feature>
<dbReference type="GO" id="GO:0006099">
    <property type="term" value="P:tricarboxylic acid cycle"/>
    <property type="evidence" value="ECO:0007669"/>
    <property type="project" value="UniProtKB-KW"/>
</dbReference>